<sequence length="152" mass="18025">MNDLFAKYKESITLSYQYAFRLLLHLKNVISASQQIIPPGNELLKEVYRDSIVKKYEILEDQLWKLLSKIFKASGLELNSPRACYRQAFIEGWIEQIDIWDDILSSRNATAHVYNEDDYEKIMQKIVNEYVYQLEALLQKIKEEVIDNDVWN</sequence>
<keyword evidence="1" id="KW-0808">Transferase</keyword>
<dbReference type="SUPFAM" id="SSF81593">
    <property type="entry name" value="Nucleotidyltransferase substrate binding subunit/domain"/>
    <property type="match status" value="1"/>
</dbReference>
<reference evidence="1 2" key="1">
    <citation type="submission" date="2014-07" db="EMBL/GenBank/DDBJ databases">
        <authorList>
            <person name="Wibberg Daniel"/>
        </authorList>
    </citation>
    <scope>NUCLEOTIDE SEQUENCE [LARGE SCALE GENOMIC DNA]</scope>
</reference>
<dbReference type="InterPro" id="IPR010235">
    <property type="entry name" value="HepT"/>
</dbReference>
<dbReference type="AlphaFoldDB" id="A0A090J1V9"/>
<proteinExistence type="predicted"/>
<dbReference type="PATRIC" id="fig|35841.6.peg.2302"/>
<dbReference type="Pfam" id="PF08780">
    <property type="entry name" value="NTase_sub_bind"/>
    <property type="match status" value="1"/>
</dbReference>
<dbReference type="NCBIfam" id="TIGR01987">
    <property type="entry name" value="HI0074"/>
    <property type="match status" value="1"/>
</dbReference>
<evidence type="ECO:0000313" key="2">
    <source>
        <dbReference type="Proteomes" id="UP000040576"/>
    </source>
</evidence>
<dbReference type="GeneID" id="92962205"/>
<dbReference type="Proteomes" id="UP000040576">
    <property type="component" value="Unassembled WGS sequence"/>
</dbReference>
<gene>
    <name evidence="1" type="ORF">BT1A1_2857</name>
</gene>
<dbReference type="EMBL" id="CCRF01000081">
    <property type="protein sequence ID" value="CEE02648.1"/>
    <property type="molecule type" value="Genomic_DNA"/>
</dbReference>
<protein>
    <submittedName>
        <fullName evidence="1">Nucleotidyltransferase substrate binding protein</fullName>
    </submittedName>
</protein>
<dbReference type="STRING" id="35841.B4167_3212"/>
<dbReference type="eggNOG" id="COG2445">
    <property type="taxonomic scope" value="Bacteria"/>
</dbReference>
<organism evidence="1 2">
    <name type="scientific">Caldibacillus thermoamylovorans</name>
    <dbReference type="NCBI Taxonomy" id="35841"/>
    <lineage>
        <taxon>Bacteria</taxon>
        <taxon>Bacillati</taxon>
        <taxon>Bacillota</taxon>
        <taxon>Bacilli</taxon>
        <taxon>Bacillales</taxon>
        <taxon>Bacillaceae</taxon>
        <taxon>Caldibacillus</taxon>
    </lineage>
</organism>
<name>A0A090J1V9_9BACI</name>
<dbReference type="Gene3D" id="1.20.120.330">
    <property type="entry name" value="Nucleotidyltransferases domain 2"/>
    <property type="match status" value="1"/>
</dbReference>
<accession>A0A090J1V9</accession>
<keyword evidence="2" id="KW-1185">Reference proteome</keyword>
<evidence type="ECO:0000313" key="1">
    <source>
        <dbReference type="EMBL" id="CEE02648.1"/>
    </source>
</evidence>
<dbReference type="GO" id="GO:0016740">
    <property type="term" value="F:transferase activity"/>
    <property type="evidence" value="ECO:0007669"/>
    <property type="project" value="UniProtKB-KW"/>
</dbReference>
<dbReference type="RefSeq" id="WP_034772345.1">
    <property type="nucleotide sequence ID" value="NZ_CCRF01000081.1"/>
</dbReference>